<organism evidence="8">
    <name type="scientific">marine sediment metagenome</name>
    <dbReference type="NCBI Taxonomy" id="412755"/>
    <lineage>
        <taxon>unclassified sequences</taxon>
        <taxon>metagenomes</taxon>
        <taxon>ecological metagenomes</taxon>
    </lineage>
</organism>
<keyword evidence="6" id="KW-0720">Serine protease</keyword>
<keyword evidence="5" id="KW-0378">Hydrolase</keyword>
<dbReference type="PANTHER" id="PTHR43253:SF1">
    <property type="entry name" value="TRICORN PROTEASE HOMOLOG 2-RELATED"/>
    <property type="match status" value="1"/>
</dbReference>
<dbReference type="InterPro" id="IPR029045">
    <property type="entry name" value="ClpP/crotonase-like_dom_sf"/>
</dbReference>
<dbReference type="Gene3D" id="3.90.226.10">
    <property type="entry name" value="2-enoyl-CoA Hydratase, Chain A, domain 1"/>
    <property type="match status" value="1"/>
</dbReference>
<gene>
    <name evidence="8" type="ORF">LCGC14_3098460</name>
</gene>
<keyword evidence="4" id="KW-0645">Protease</keyword>
<dbReference type="GO" id="GO:0005737">
    <property type="term" value="C:cytoplasm"/>
    <property type="evidence" value="ECO:0007669"/>
    <property type="project" value="UniProtKB-SubCell"/>
</dbReference>
<keyword evidence="3" id="KW-0963">Cytoplasm</keyword>
<protein>
    <recommendedName>
        <fullName evidence="7">Tail specific protease domain-containing protein</fullName>
    </recommendedName>
</protein>
<evidence type="ECO:0000313" key="8">
    <source>
        <dbReference type="EMBL" id="KKK53070.1"/>
    </source>
</evidence>
<dbReference type="AlphaFoldDB" id="A0A0F8WXA1"/>
<dbReference type="SUPFAM" id="SSF52096">
    <property type="entry name" value="ClpP/crotonase"/>
    <property type="match status" value="1"/>
</dbReference>
<dbReference type="InterPro" id="IPR005151">
    <property type="entry name" value="Tail-specific_protease"/>
</dbReference>
<sequence>FWALLTNSINEKVLLDVKNSNGEQRDVVIRPAGSLRNELYDEWVKERRKLTQEYSDGKLGYLHIRGMDHPSFERFERELTAAGHDKEAIVIDVRFNGGGSTTDYLMAILNVKQHAYTIPRGAEKSLTNNKNYRQYYPFAERLPFFAWNKPSIALCNSSSYSNAEIFSHAYKNLGIGTLVGTPTFGAVISTSAVRLIDGSSVRMPFRGWFVKATDINMDKEPARPDIIVKNSPDSKTKGVDEQLKKACEVLLEQIQ</sequence>
<dbReference type="InterPro" id="IPR012393">
    <property type="entry name" value="Tricorn_protease"/>
</dbReference>
<evidence type="ECO:0000256" key="6">
    <source>
        <dbReference type="ARBA" id="ARBA00022825"/>
    </source>
</evidence>
<evidence type="ECO:0000256" key="3">
    <source>
        <dbReference type="ARBA" id="ARBA00022490"/>
    </source>
</evidence>
<dbReference type="InterPro" id="IPR036034">
    <property type="entry name" value="PDZ_sf"/>
</dbReference>
<dbReference type="CDD" id="cd07562">
    <property type="entry name" value="Peptidase_S41_TRI"/>
    <property type="match status" value="1"/>
</dbReference>
<dbReference type="Pfam" id="PF03572">
    <property type="entry name" value="Peptidase_S41"/>
    <property type="match status" value="1"/>
</dbReference>
<name>A0A0F8WXA1_9ZZZZ</name>
<dbReference type="PANTHER" id="PTHR43253">
    <property type="entry name" value="TRICORN PROTEASE HOMOLOG 2-RELATED"/>
    <property type="match status" value="1"/>
</dbReference>
<dbReference type="Gene3D" id="3.30.750.44">
    <property type="match status" value="1"/>
</dbReference>
<comment type="similarity">
    <text evidence="2">Belongs to the peptidase S41B family.</text>
</comment>
<comment type="caution">
    <text evidence="8">The sequence shown here is derived from an EMBL/GenBank/DDBJ whole genome shotgun (WGS) entry which is preliminary data.</text>
</comment>
<evidence type="ECO:0000256" key="2">
    <source>
        <dbReference type="ARBA" id="ARBA00008524"/>
    </source>
</evidence>
<proteinExistence type="inferred from homology"/>
<comment type="subcellular location">
    <subcellularLocation>
        <location evidence="1">Cytoplasm</location>
    </subcellularLocation>
</comment>
<dbReference type="Gene3D" id="2.30.42.10">
    <property type="match status" value="1"/>
</dbReference>
<evidence type="ECO:0000259" key="7">
    <source>
        <dbReference type="SMART" id="SM00245"/>
    </source>
</evidence>
<dbReference type="GO" id="GO:0008236">
    <property type="term" value="F:serine-type peptidase activity"/>
    <property type="evidence" value="ECO:0007669"/>
    <property type="project" value="UniProtKB-KW"/>
</dbReference>
<accession>A0A0F8WXA1</accession>
<dbReference type="SMART" id="SM00245">
    <property type="entry name" value="TSPc"/>
    <property type="match status" value="1"/>
</dbReference>
<dbReference type="GO" id="GO:0006508">
    <property type="term" value="P:proteolysis"/>
    <property type="evidence" value="ECO:0007669"/>
    <property type="project" value="UniProtKB-KW"/>
</dbReference>
<feature type="non-terminal residue" evidence="8">
    <location>
        <position position="1"/>
    </location>
</feature>
<dbReference type="EMBL" id="LAZR01066692">
    <property type="protein sequence ID" value="KKK53070.1"/>
    <property type="molecule type" value="Genomic_DNA"/>
</dbReference>
<evidence type="ECO:0000256" key="1">
    <source>
        <dbReference type="ARBA" id="ARBA00004496"/>
    </source>
</evidence>
<evidence type="ECO:0000256" key="4">
    <source>
        <dbReference type="ARBA" id="ARBA00022670"/>
    </source>
</evidence>
<evidence type="ECO:0000256" key="5">
    <source>
        <dbReference type="ARBA" id="ARBA00022801"/>
    </source>
</evidence>
<feature type="domain" description="Tail specific protease" evidence="7">
    <location>
        <begin position="22"/>
        <end position="229"/>
    </location>
</feature>
<reference evidence="8" key="1">
    <citation type="journal article" date="2015" name="Nature">
        <title>Complex archaea that bridge the gap between prokaryotes and eukaryotes.</title>
        <authorList>
            <person name="Spang A."/>
            <person name="Saw J.H."/>
            <person name="Jorgensen S.L."/>
            <person name="Zaremba-Niedzwiedzka K."/>
            <person name="Martijn J."/>
            <person name="Lind A.E."/>
            <person name="van Eijk R."/>
            <person name="Schleper C."/>
            <person name="Guy L."/>
            <person name="Ettema T.J."/>
        </authorList>
    </citation>
    <scope>NUCLEOTIDE SEQUENCE</scope>
</reference>